<gene>
    <name evidence="2" type="ORF">CDV36_009321</name>
</gene>
<feature type="compositionally biased region" description="Polar residues" evidence="1">
    <location>
        <begin position="281"/>
        <end position="290"/>
    </location>
</feature>
<evidence type="ECO:0000313" key="2">
    <source>
        <dbReference type="EMBL" id="RMJ11041.1"/>
    </source>
</evidence>
<sequence>MDCDSLAMPCLASKIIVTDLSIISPPVSPCKGRGDVSVYKSTSIHTTALFWDQVEGGYISITFVEKAFGSKVPRGRSGIYPTAQLTWRLAIFDQGSETSYLRVVSELDHDVVFGRGVGCGSLRAPPVNQQHQPCNSSNHPSGFQKGWLGITAVVEYLVRLEDSELEKKLADSSFVKSFASSCGIGLEGEQSVKACASLIRRRIETLKHGRRPASHNPTPPTRSTTLDTRLRSEETETSVSSGFDKGDQEYECSTTSSEPTWERNLPQPPSFVRGTGHTRTENVTNPSTEAAQVLRGSSPGASTETWTFVKSSSPQPMTDDASSPPLADRAELVELVELSPGQDQMSDFDMHPGHKVWVWDKDRQRWRRRGRSGLEETDWFPESFA</sequence>
<evidence type="ECO:0000256" key="1">
    <source>
        <dbReference type="SAM" id="MobiDB-lite"/>
    </source>
</evidence>
<feature type="compositionally biased region" description="Polar residues" evidence="1">
    <location>
        <begin position="299"/>
        <end position="316"/>
    </location>
</feature>
<keyword evidence="3" id="KW-1185">Reference proteome</keyword>
<accession>A0A3M2S0G5</accession>
<evidence type="ECO:0000313" key="3">
    <source>
        <dbReference type="Proteomes" id="UP000277212"/>
    </source>
</evidence>
<dbReference type="EMBL" id="NKUJ01000181">
    <property type="protein sequence ID" value="RMJ11041.1"/>
    <property type="molecule type" value="Genomic_DNA"/>
</dbReference>
<dbReference type="Proteomes" id="UP000277212">
    <property type="component" value="Unassembled WGS sequence"/>
</dbReference>
<proteinExistence type="predicted"/>
<feature type="region of interest" description="Disordered" evidence="1">
    <location>
        <begin position="206"/>
        <end position="325"/>
    </location>
</feature>
<comment type="caution">
    <text evidence="2">The sequence shown here is derived from an EMBL/GenBank/DDBJ whole genome shotgun (WGS) entry which is preliminary data.</text>
</comment>
<name>A0A3M2S0G5_9HYPO</name>
<dbReference type="AlphaFoldDB" id="A0A3M2S0G5"/>
<protein>
    <submittedName>
        <fullName evidence="2">Uncharacterized protein</fullName>
    </submittedName>
</protein>
<organism evidence="2 3">
    <name type="scientific">Fusarium kuroshium</name>
    <dbReference type="NCBI Taxonomy" id="2010991"/>
    <lineage>
        <taxon>Eukaryota</taxon>
        <taxon>Fungi</taxon>
        <taxon>Dikarya</taxon>
        <taxon>Ascomycota</taxon>
        <taxon>Pezizomycotina</taxon>
        <taxon>Sordariomycetes</taxon>
        <taxon>Hypocreomycetidae</taxon>
        <taxon>Hypocreales</taxon>
        <taxon>Nectriaceae</taxon>
        <taxon>Fusarium</taxon>
        <taxon>Fusarium solani species complex</taxon>
    </lineage>
</organism>
<reference evidence="2 3" key="1">
    <citation type="submission" date="2017-06" db="EMBL/GenBank/DDBJ databases">
        <title>Comparative genomic analysis of Ambrosia Fusariam Clade fungi.</title>
        <authorList>
            <person name="Stajich J.E."/>
            <person name="Carrillo J."/>
            <person name="Kijimoto T."/>
            <person name="Eskalen A."/>
            <person name="O'Donnell K."/>
            <person name="Kasson M."/>
        </authorList>
    </citation>
    <scope>NUCLEOTIDE SEQUENCE [LARGE SCALE GENOMIC DNA]</scope>
    <source>
        <strain evidence="2">UCR3666</strain>
    </source>
</reference>
<dbReference type="OrthoDB" id="5041041at2759"/>